<dbReference type="AlphaFoldDB" id="A0A6C0IQ54"/>
<sequence length="111" mass="12831">MSQSKCSQCNVLHCTQCNDINFFLSRQRRIMKQSGTDSSMYLQQRAALESNINTTNQGVKHDSYQRYLNKKKRGNMVRTLNDNDANVEPAKYGNKIQAFFMTYKLKDDCGC</sequence>
<accession>A0A6C0IQ54</accession>
<name>A0A6C0IQ54_9ZZZZ</name>
<dbReference type="EMBL" id="MN740240">
    <property type="protein sequence ID" value="QHT95321.1"/>
    <property type="molecule type" value="Genomic_DNA"/>
</dbReference>
<evidence type="ECO:0000313" key="1">
    <source>
        <dbReference type="EMBL" id="QHT95321.1"/>
    </source>
</evidence>
<organism evidence="1">
    <name type="scientific">viral metagenome</name>
    <dbReference type="NCBI Taxonomy" id="1070528"/>
    <lineage>
        <taxon>unclassified sequences</taxon>
        <taxon>metagenomes</taxon>
        <taxon>organismal metagenomes</taxon>
    </lineage>
</organism>
<protein>
    <submittedName>
        <fullName evidence="1">Uncharacterized protein</fullName>
    </submittedName>
</protein>
<reference evidence="1" key="1">
    <citation type="journal article" date="2020" name="Nature">
        <title>Giant virus diversity and host interactions through global metagenomics.</title>
        <authorList>
            <person name="Schulz F."/>
            <person name="Roux S."/>
            <person name="Paez-Espino D."/>
            <person name="Jungbluth S."/>
            <person name="Walsh D.A."/>
            <person name="Denef V.J."/>
            <person name="McMahon K.D."/>
            <person name="Konstantinidis K.T."/>
            <person name="Eloe-Fadrosh E.A."/>
            <person name="Kyrpides N.C."/>
            <person name="Woyke T."/>
        </authorList>
    </citation>
    <scope>NUCLEOTIDE SEQUENCE</scope>
    <source>
        <strain evidence="1">GVMAG-M-3300024261-8</strain>
    </source>
</reference>
<proteinExistence type="predicted"/>